<evidence type="ECO:0000256" key="4">
    <source>
        <dbReference type="ARBA" id="ARBA00022989"/>
    </source>
</evidence>
<accession>A0ABU5VPZ9</accession>
<evidence type="ECO:0000313" key="7">
    <source>
        <dbReference type="EMBL" id="MEA9355116.1"/>
    </source>
</evidence>
<name>A0ABU5VPZ9_9BACT</name>
<feature type="transmembrane region" description="Helical" evidence="6">
    <location>
        <begin position="196"/>
        <end position="220"/>
    </location>
</feature>
<dbReference type="NCBIfam" id="TIGR03718">
    <property type="entry name" value="R_switched_Alx"/>
    <property type="match status" value="1"/>
</dbReference>
<dbReference type="InterPro" id="IPR022369">
    <property type="entry name" value="Integral_membrane_TerC_rswitch"/>
</dbReference>
<feature type="transmembrane region" description="Helical" evidence="6">
    <location>
        <begin position="258"/>
        <end position="277"/>
    </location>
</feature>
<dbReference type="EMBL" id="JAYGJQ010000001">
    <property type="protein sequence ID" value="MEA9355116.1"/>
    <property type="molecule type" value="Genomic_DNA"/>
</dbReference>
<dbReference type="PANTHER" id="PTHR30238:SF0">
    <property type="entry name" value="THYLAKOID MEMBRANE PROTEIN TERC, CHLOROPLASTIC"/>
    <property type="match status" value="1"/>
</dbReference>
<evidence type="ECO:0000256" key="1">
    <source>
        <dbReference type="ARBA" id="ARBA00004141"/>
    </source>
</evidence>
<feature type="transmembrane region" description="Helical" evidence="6">
    <location>
        <begin position="283"/>
        <end position="302"/>
    </location>
</feature>
<feature type="transmembrane region" description="Helical" evidence="6">
    <location>
        <begin position="40"/>
        <end position="59"/>
    </location>
</feature>
<reference evidence="7 8" key="1">
    <citation type="submission" date="2023-11" db="EMBL/GenBank/DDBJ databases">
        <title>A Novel Polar Bacteriovorax (B. antarcticus) Isolated from the Biocrust in Antarctica.</title>
        <authorList>
            <person name="Mun W."/>
            <person name="Choi S.Y."/>
            <person name="Mitchell R.J."/>
        </authorList>
    </citation>
    <scope>NUCLEOTIDE SEQUENCE [LARGE SCALE GENOMIC DNA]</scope>
    <source>
        <strain evidence="7 8">PP10</strain>
    </source>
</reference>
<feature type="transmembrane region" description="Helical" evidence="6">
    <location>
        <begin position="71"/>
        <end position="93"/>
    </location>
</feature>
<comment type="subcellular location">
    <subcellularLocation>
        <location evidence="1">Membrane</location>
        <topology evidence="1">Multi-pass membrane protein</topology>
    </subcellularLocation>
</comment>
<keyword evidence="3 6" id="KW-0812">Transmembrane</keyword>
<dbReference type="InterPro" id="IPR005496">
    <property type="entry name" value="Integral_membrane_TerC"/>
</dbReference>
<evidence type="ECO:0000256" key="3">
    <source>
        <dbReference type="ARBA" id="ARBA00022692"/>
    </source>
</evidence>
<evidence type="ECO:0000256" key="2">
    <source>
        <dbReference type="ARBA" id="ARBA00007511"/>
    </source>
</evidence>
<evidence type="ECO:0000256" key="5">
    <source>
        <dbReference type="ARBA" id="ARBA00023136"/>
    </source>
</evidence>
<evidence type="ECO:0000256" key="6">
    <source>
        <dbReference type="SAM" id="Phobius"/>
    </source>
</evidence>
<dbReference type="RefSeq" id="WP_323574605.1">
    <property type="nucleotide sequence ID" value="NZ_JAYGJQ010000001.1"/>
</dbReference>
<keyword evidence="8" id="KW-1185">Reference proteome</keyword>
<comment type="caution">
    <text evidence="7">The sequence shown here is derived from an EMBL/GenBank/DDBJ whole genome shotgun (WGS) entry which is preliminary data.</text>
</comment>
<feature type="transmembrane region" description="Helical" evidence="6">
    <location>
        <begin position="226"/>
        <end position="246"/>
    </location>
</feature>
<sequence>MFAVHSVWEWLAFFAIIGFMLVLDLGVFHKKSHKVSIKESLAWTGVWISLAMLFNAWVYYKMGHQKGIEFFTGYIIEKALSVDNIFVISLIFTYFRVPAQYQHRVLFWGVLGALFFRIIFIYAGVALIAKFNWMIYVFGVFLVYTGIKMLKDEEKHVEVEANPMIKFVKRFWKISPNFDGENFRTTINGVTHFTPLFLVLVMIETTDIIFAVDSIPAILAITPDPYIVFTSNVFAILGLRSLYFALNGIMEMFEYINYALSGILVFVGIKMIVAGWYHIPTIISISVILGLLILSVVASIYFPRKHKKLPKAPV</sequence>
<evidence type="ECO:0000313" key="8">
    <source>
        <dbReference type="Proteomes" id="UP001302274"/>
    </source>
</evidence>
<feature type="transmembrane region" description="Helical" evidence="6">
    <location>
        <begin position="6"/>
        <end position="28"/>
    </location>
</feature>
<feature type="transmembrane region" description="Helical" evidence="6">
    <location>
        <begin position="105"/>
        <end position="125"/>
    </location>
</feature>
<dbReference type="Pfam" id="PF03741">
    <property type="entry name" value="TerC"/>
    <property type="match status" value="1"/>
</dbReference>
<dbReference type="Proteomes" id="UP001302274">
    <property type="component" value="Unassembled WGS sequence"/>
</dbReference>
<dbReference type="PANTHER" id="PTHR30238">
    <property type="entry name" value="MEMBRANE BOUND PREDICTED REDOX MODULATOR"/>
    <property type="match status" value="1"/>
</dbReference>
<feature type="transmembrane region" description="Helical" evidence="6">
    <location>
        <begin position="131"/>
        <end position="147"/>
    </location>
</feature>
<keyword evidence="5 6" id="KW-0472">Membrane</keyword>
<proteinExistence type="inferred from homology"/>
<comment type="similarity">
    <text evidence="2">Belongs to the TerC family.</text>
</comment>
<protein>
    <submittedName>
        <fullName evidence="7">TerC family protein</fullName>
    </submittedName>
</protein>
<organism evidence="7 8">
    <name type="scientific">Bacteriovorax antarcticus</name>
    <dbReference type="NCBI Taxonomy" id="3088717"/>
    <lineage>
        <taxon>Bacteria</taxon>
        <taxon>Pseudomonadati</taxon>
        <taxon>Bdellovibrionota</taxon>
        <taxon>Bacteriovoracia</taxon>
        <taxon>Bacteriovoracales</taxon>
        <taxon>Bacteriovoracaceae</taxon>
        <taxon>Bacteriovorax</taxon>
    </lineage>
</organism>
<gene>
    <name evidence="7" type="ORF">SHI21_02840</name>
</gene>
<keyword evidence="4 6" id="KW-1133">Transmembrane helix</keyword>